<dbReference type="InterPro" id="IPR043166">
    <property type="entry name" value="LarA-like_C"/>
</dbReference>
<dbReference type="Gene3D" id="3.90.226.30">
    <property type="match status" value="1"/>
</dbReference>
<comment type="caution">
    <text evidence="1">The sequence shown here is derived from an EMBL/GenBank/DDBJ whole genome shotgun (WGS) entry which is preliminary data.</text>
</comment>
<dbReference type="AlphaFoldDB" id="A0A645GLL0"/>
<sequence>MLSSIDPDVVKDMKITASNNIEDLLNKINFKNKDVYVIPYGGNVVPLLEED</sequence>
<gene>
    <name evidence="1" type="ORF">SDC9_175039</name>
</gene>
<protein>
    <submittedName>
        <fullName evidence="1">Uncharacterized protein</fullName>
    </submittedName>
</protein>
<accession>A0A645GLL0</accession>
<dbReference type="EMBL" id="VSSQ01077580">
    <property type="protein sequence ID" value="MPN27605.1"/>
    <property type="molecule type" value="Genomic_DNA"/>
</dbReference>
<evidence type="ECO:0000313" key="1">
    <source>
        <dbReference type="EMBL" id="MPN27605.1"/>
    </source>
</evidence>
<name>A0A645GLL0_9ZZZZ</name>
<reference evidence="1" key="1">
    <citation type="submission" date="2019-08" db="EMBL/GenBank/DDBJ databases">
        <authorList>
            <person name="Kucharzyk K."/>
            <person name="Murdoch R.W."/>
            <person name="Higgins S."/>
            <person name="Loffler F."/>
        </authorList>
    </citation>
    <scope>NUCLEOTIDE SEQUENCE</scope>
</reference>
<proteinExistence type="predicted"/>
<organism evidence="1">
    <name type="scientific">bioreactor metagenome</name>
    <dbReference type="NCBI Taxonomy" id="1076179"/>
    <lineage>
        <taxon>unclassified sequences</taxon>
        <taxon>metagenomes</taxon>
        <taxon>ecological metagenomes</taxon>
    </lineage>
</organism>